<dbReference type="NCBIfam" id="TIGR03725">
    <property type="entry name" value="T6A_YeaZ"/>
    <property type="match status" value="1"/>
</dbReference>
<reference evidence="5 6" key="1">
    <citation type="submission" date="2017-08" db="EMBL/GenBank/DDBJ databases">
        <title>Reclassification of Bisgaard taxon 37 and 44.</title>
        <authorList>
            <person name="Christensen H."/>
        </authorList>
    </citation>
    <scope>NUCLEOTIDE SEQUENCE [LARGE SCALE GENOMIC DNA]</scope>
    <source>
        <strain evidence="5 6">EEAB3T1</strain>
    </source>
</reference>
<feature type="domain" description="Gcp-like" evidence="4">
    <location>
        <begin position="62"/>
        <end position="232"/>
    </location>
</feature>
<evidence type="ECO:0000313" key="5">
    <source>
        <dbReference type="EMBL" id="RIY34761.1"/>
    </source>
</evidence>
<sequence length="321" mass="36316">MNILVLDSSFNKMQAANYSFSSDDNYQVLSSFSAQKGSQGEQALEILQEIATDPTASKLYAEYKYVMFNRGPGSFVGTRISTSLTQGIATVNPEVKVIAVSSLEMLAQQIRLLALLASQHQLEIPAFTNKTKIFVAIDANMGESYVASFNWHQLKDTNELILDLAGKEQLIKKAELEQIYLATQSSDLAMREQIIAANNYTHKFGFEVKDQVILVGNAWNKYYPAGQTLVQQLSDEVVARQLYPLISGYFQKHLLIPKLEQNQRVTIEEDLMDDIFAFFEQITELPDVRFLAPLIIDKIKAQDFTSRLNIEPTYIRDKVTY</sequence>
<organism evidence="5 6">
    <name type="scientific">Psittacicella gerlachiana</name>
    <dbReference type="NCBI Taxonomy" id="2028574"/>
    <lineage>
        <taxon>Bacteria</taxon>
        <taxon>Pseudomonadati</taxon>
        <taxon>Pseudomonadota</taxon>
        <taxon>Gammaproteobacteria</taxon>
        <taxon>Pasteurellales</taxon>
        <taxon>Psittacicellaceae</taxon>
        <taxon>Psittacicella</taxon>
    </lineage>
</organism>
<name>A0A3A1YB48_9GAMM</name>
<gene>
    <name evidence="5" type="primary">tsaB</name>
    <name evidence="5" type="ORF">CKF59_04880</name>
</gene>
<proteinExistence type="inferred from homology"/>
<dbReference type="InterPro" id="IPR022496">
    <property type="entry name" value="T6A_TsaB"/>
</dbReference>
<dbReference type="Pfam" id="PF00814">
    <property type="entry name" value="TsaD"/>
    <property type="match status" value="1"/>
</dbReference>
<dbReference type="RefSeq" id="WP_119534849.1">
    <property type="nucleotide sequence ID" value="NZ_NRJF01000129.1"/>
</dbReference>
<evidence type="ECO:0000313" key="6">
    <source>
        <dbReference type="Proteomes" id="UP000265964"/>
    </source>
</evidence>
<dbReference type="OrthoDB" id="9809995at2"/>
<keyword evidence="5" id="KW-0808">Transferase</keyword>
<evidence type="ECO:0000256" key="1">
    <source>
        <dbReference type="ARBA" id="ARBA00010493"/>
    </source>
</evidence>
<dbReference type="GO" id="GO:0002949">
    <property type="term" value="P:tRNA threonylcarbamoyladenosine modification"/>
    <property type="evidence" value="ECO:0007669"/>
    <property type="project" value="InterPro"/>
</dbReference>
<protein>
    <recommendedName>
        <fullName evidence="2">tRNA threonylcarbamoyladenosine biosynthesis protein TsaB</fullName>
    </recommendedName>
    <alternativeName>
        <fullName evidence="3">t(6)A37 threonylcarbamoyladenosine biosynthesis protein TsaB</fullName>
    </alternativeName>
</protein>
<evidence type="ECO:0000256" key="3">
    <source>
        <dbReference type="ARBA" id="ARBA00032446"/>
    </source>
</evidence>
<dbReference type="AlphaFoldDB" id="A0A3A1YB48"/>
<evidence type="ECO:0000256" key="2">
    <source>
        <dbReference type="ARBA" id="ARBA00019012"/>
    </source>
</evidence>
<dbReference type="Gene3D" id="3.30.420.40">
    <property type="match status" value="2"/>
</dbReference>
<dbReference type="Proteomes" id="UP000265964">
    <property type="component" value="Unassembled WGS sequence"/>
</dbReference>
<dbReference type="InterPro" id="IPR043129">
    <property type="entry name" value="ATPase_NBD"/>
</dbReference>
<dbReference type="SUPFAM" id="SSF53067">
    <property type="entry name" value="Actin-like ATPase domain"/>
    <property type="match status" value="1"/>
</dbReference>
<comment type="similarity">
    <text evidence="1">Belongs to the KAE1 / TsaD family. TsaB subfamily.</text>
</comment>
<dbReference type="InterPro" id="IPR000905">
    <property type="entry name" value="Gcp-like_dom"/>
</dbReference>
<dbReference type="GO" id="GO:0016740">
    <property type="term" value="F:transferase activity"/>
    <property type="evidence" value="ECO:0007669"/>
    <property type="project" value="UniProtKB-KW"/>
</dbReference>
<keyword evidence="6" id="KW-1185">Reference proteome</keyword>
<evidence type="ECO:0000259" key="4">
    <source>
        <dbReference type="Pfam" id="PF00814"/>
    </source>
</evidence>
<accession>A0A3A1YB48</accession>
<comment type="caution">
    <text evidence="5">The sequence shown here is derived from an EMBL/GenBank/DDBJ whole genome shotgun (WGS) entry which is preliminary data.</text>
</comment>
<dbReference type="EMBL" id="NRJF01000129">
    <property type="protein sequence ID" value="RIY34761.1"/>
    <property type="molecule type" value="Genomic_DNA"/>
</dbReference>